<dbReference type="PROSITE" id="PS51318">
    <property type="entry name" value="TAT"/>
    <property type="match status" value="1"/>
</dbReference>
<name>A0A211ZM21_9PROT</name>
<keyword evidence="2" id="KW-1185">Reference proteome</keyword>
<evidence type="ECO:0000313" key="1">
    <source>
        <dbReference type="EMBL" id="OWJ66290.1"/>
    </source>
</evidence>
<dbReference type="RefSeq" id="WP_088151928.1">
    <property type="nucleotide sequence ID" value="NZ_NHON01000026.1"/>
</dbReference>
<organism evidence="1 2">
    <name type="scientific">Inquilinus limosus</name>
    <dbReference type="NCBI Taxonomy" id="171674"/>
    <lineage>
        <taxon>Bacteria</taxon>
        <taxon>Pseudomonadati</taxon>
        <taxon>Pseudomonadota</taxon>
        <taxon>Alphaproteobacteria</taxon>
        <taxon>Rhodospirillales</taxon>
        <taxon>Rhodospirillaceae</taxon>
        <taxon>Inquilinus</taxon>
    </lineage>
</organism>
<dbReference type="InterPro" id="IPR036188">
    <property type="entry name" value="FAD/NAD-bd_sf"/>
</dbReference>
<dbReference type="AlphaFoldDB" id="A0A211ZM21"/>
<dbReference type="EMBL" id="NHON01000026">
    <property type="protein sequence ID" value="OWJ66290.1"/>
    <property type="molecule type" value="Genomic_DNA"/>
</dbReference>
<dbReference type="Pfam" id="PF13450">
    <property type="entry name" value="NAD_binding_8"/>
    <property type="match status" value="1"/>
</dbReference>
<protein>
    <submittedName>
        <fullName evidence="1">FAD-dependent oxidoreductase</fullName>
    </submittedName>
</protein>
<dbReference type="OrthoDB" id="231484at2"/>
<accession>A0A211ZM21</accession>
<dbReference type="InterPro" id="IPR006311">
    <property type="entry name" value="TAT_signal"/>
</dbReference>
<dbReference type="SUPFAM" id="SSF51905">
    <property type="entry name" value="FAD/NAD(P)-binding domain"/>
    <property type="match status" value="1"/>
</dbReference>
<sequence>MSSDRDLGMGRAISRRDFLDGIALTAGAAALGGAFARSAFAAGPAAGYPPKLTGLRGHHEGSYNVMHSVRDGTFWDKAGAPEATGERYDLVVVGGGISGLAAAVLYRQQAGGNARVLVIDPHDDFGGHAKRNEFTSAGGRMVLGYGGSQSLQTPSYFSPAVNALLATIGIEPKRFEQYYDQGWAEARGLGRAVFFPKEAFGTDALVKEGEKAADWVPQTPLTDKAKQDLIALIDEPADYLPGLSRAEKLERLSKTTYAQFLTDLVKADPQLVTYFQGSTEAYFGVGIDATTCLDAWANGNPGFDGMDLGDEVYPTMSPSGRLARTDPDEYIYHFPDGNAGVARALVRSLIPAAIPGGTMEDLVLAQADYGKLDVDGQPARIRLGSTVVRVKHQGDPASAKSVEVSYVQNGKLRTVEAGHVVLACWHRVIPFLTDELPAAQVDALRDQQKVPLIYTNVLIRNWTAFAKLGIDGFDAPGHFWSGAEIDFPVSMGGYSFADKPEDPVLLHLSKVPLQPGLSSREQSLAGRIQLTQLSFEDMEREIRDLLGRALSGGGFDPARDIEAITANRWSHGYAYEYMRPWDAFWPDGPLPIVAARKPWGRIAIANADSGAYAYVHSAIDQATRAVRELLGTPDGAPAFADFPGPPRDKLGLL</sequence>
<dbReference type="Proteomes" id="UP000196655">
    <property type="component" value="Unassembled WGS sequence"/>
</dbReference>
<dbReference type="Gene3D" id="3.50.50.60">
    <property type="entry name" value="FAD/NAD(P)-binding domain"/>
    <property type="match status" value="2"/>
</dbReference>
<evidence type="ECO:0000313" key="2">
    <source>
        <dbReference type="Proteomes" id="UP000196655"/>
    </source>
</evidence>
<proteinExistence type="predicted"/>
<dbReference type="STRING" id="1122125.GCA_000423185_01662"/>
<comment type="caution">
    <text evidence="1">The sequence shown here is derived from an EMBL/GenBank/DDBJ whole genome shotgun (WGS) entry which is preliminary data.</text>
</comment>
<gene>
    <name evidence="1" type="ORF">BWR60_15520</name>
</gene>
<reference evidence="2" key="1">
    <citation type="submission" date="2017-05" db="EMBL/GenBank/DDBJ databases">
        <authorList>
            <person name="Macchi M."/>
            <person name="Festa S."/>
            <person name="Coppotelli B.M."/>
            <person name="Morelli I.S."/>
        </authorList>
    </citation>
    <scope>NUCLEOTIDE SEQUENCE [LARGE SCALE GENOMIC DNA]</scope>
    <source>
        <strain evidence="2">I</strain>
    </source>
</reference>